<keyword evidence="8" id="KW-0915">Sodium</keyword>
<keyword evidence="17" id="KW-1185">Reference proteome</keyword>
<dbReference type="PRINTS" id="PR00176">
    <property type="entry name" value="NANEUSMPORT"/>
</dbReference>
<keyword evidence="3" id="KW-0813">Transport</keyword>
<evidence type="ECO:0000256" key="15">
    <source>
        <dbReference type="SAM" id="MobiDB-lite"/>
    </source>
</evidence>
<feature type="transmembrane region" description="Helical" evidence="16">
    <location>
        <begin position="223"/>
        <end position="243"/>
    </location>
</feature>
<feature type="transmembrane region" description="Helical" evidence="16">
    <location>
        <begin position="286"/>
        <end position="312"/>
    </location>
</feature>
<feature type="transmembrane region" description="Helical" evidence="16">
    <location>
        <begin position="112"/>
        <end position="131"/>
    </location>
</feature>
<feature type="transmembrane region" description="Helical" evidence="16">
    <location>
        <begin position="483"/>
        <end position="504"/>
    </location>
</feature>
<dbReference type="Proteomes" id="UP000694941">
    <property type="component" value="Unplaced"/>
</dbReference>
<evidence type="ECO:0000256" key="13">
    <source>
        <dbReference type="ARBA" id="ARBA00037785"/>
    </source>
</evidence>
<dbReference type="Pfam" id="PF00209">
    <property type="entry name" value="SNF"/>
    <property type="match status" value="2"/>
</dbReference>
<keyword evidence="10 16" id="KW-0472">Membrane</keyword>
<feature type="transmembrane region" description="Helical" evidence="16">
    <location>
        <begin position="29"/>
        <end position="47"/>
    </location>
</feature>
<comment type="similarity">
    <text evidence="2">Belongs to the sodium:neurotransmitter symporter (SNF) (TC 2.A.22) family.</text>
</comment>
<protein>
    <recommendedName>
        <fullName evidence="14">Sodium-dependent nutrient amino acid transporter 1</fullName>
    </recommendedName>
</protein>
<keyword evidence="11" id="KW-0325">Glycoprotein</keyword>
<dbReference type="InterPro" id="IPR000175">
    <property type="entry name" value="Na/ntran_symport"/>
</dbReference>
<name>A0ABM1T229_LIMPO</name>
<evidence type="ECO:0000256" key="2">
    <source>
        <dbReference type="ARBA" id="ARBA00006459"/>
    </source>
</evidence>
<evidence type="ECO:0000256" key="1">
    <source>
        <dbReference type="ARBA" id="ARBA00004141"/>
    </source>
</evidence>
<evidence type="ECO:0000256" key="11">
    <source>
        <dbReference type="ARBA" id="ARBA00023180"/>
    </source>
</evidence>
<dbReference type="PROSITE" id="PS50267">
    <property type="entry name" value="NA_NEUROTRAN_SYMP_3"/>
    <property type="match status" value="1"/>
</dbReference>
<evidence type="ECO:0000256" key="3">
    <source>
        <dbReference type="ARBA" id="ARBA00022448"/>
    </source>
</evidence>
<feature type="transmembrane region" description="Helical" evidence="16">
    <location>
        <begin position="453"/>
        <end position="471"/>
    </location>
</feature>
<evidence type="ECO:0000256" key="8">
    <source>
        <dbReference type="ARBA" id="ARBA00023053"/>
    </source>
</evidence>
<feature type="region of interest" description="Disordered" evidence="15">
    <location>
        <begin position="1"/>
        <end position="24"/>
    </location>
</feature>
<feature type="transmembrane region" description="Helical" evidence="16">
    <location>
        <begin position="319"/>
        <end position="336"/>
    </location>
</feature>
<evidence type="ECO:0000313" key="17">
    <source>
        <dbReference type="Proteomes" id="UP000694941"/>
    </source>
</evidence>
<dbReference type="SUPFAM" id="SSF161070">
    <property type="entry name" value="SNF-like"/>
    <property type="match status" value="1"/>
</dbReference>
<accession>A0ABM1T229</accession>
<keyword evidence="12" id="KW-0739">Sodium transport</keyword>
<keyword evidence="6" id="KW-0029">Amino-acid transport</keyword>
<evidence type="ECO:0000313" key="18">
    <source>
        <dbReference type="RefSeq" id="XP_022249935.1"/>
    </source>
</evidence>
<dbReference type="GeneID" id="106466256"/>
<reference evidence="18" key="1">
    <citation type="submission" date="2025-08" db="UniProtKB">
        <authorList>
            <consortium name="RefSeq"/>
        </authorList>
    </citation>
    <scope>IDENTIFICATION</scope>
    <source>
        <tissue evidence="18">Muscle</tissue>
    </source>
</reference>
<feature type="transmembrane region" description="Helical" evidence="16">
    <location>
        <begin position="421"/>
        <end position="446"/>
    </location>
</feature>
<sequence length="574" mass="64624">METVSSKLEKGVKPPEQENGKHRGNWSKGAEFLLSCISISVGLGNVWRFPSLAYDNGGGAFLIPYFIVLFLIGKPIYYFELCIGQFSGRSMVKVWGCVPALRGIGIGQMLTGFYFAVFYTYIMSLTLFYIVSSMQAQLPWTQCDVTWADDTCYDHKLNLTNETTNLLNRSSSAEQFFYKYVLKDAGGLEGMSSVDWRLVLSLFAAWAIIFLSLVKGIQSLGKVVYVTASYPYLVLISLLIVAVTREGAVEGIIFFFKPKWNRLLDIKRIRHVSEVTTEKVKYCRDALIISLADTLTSVLAGSVVFAVLGTLAYDLKRDISTVVSHSGLGLAFVAYPEALGRIPVVPQLWSVLFFVMLFLLGLGTVMGFVESILTVIKDEMPKLHQKKAVLAFGLCLLCFLGGLPLTTNAGLYVMYHLNNYYVTYCLLLNQQYYFHILGWPLCYLSLEQQLRNLLLIVIYIYGNVMLGINLRKSDNGIPPWGEALGWGLAAVAWVQIPVWMVIVVNRFPGETIKTKFLLALQSKKEWGPKNLLDKLAWKQWHKNKTGSDNLAFYCNPKFSDKIDDERSEEIDMQT</sequence>
<evidence type="ECO:0000256" key="9">
    <source>
        <dbReference type="ARBA" id="ARBA00023065"/>
    </source>
</evidence>
<feature type="transmembrane region" description="Helical" evidence="16">
    <location>
        <begin position="348"/>
        <end position="376"/>
    </location>
</feature>
<keyword evidence="9" id="KW-0406">Ion transport</keyword>
<evidence type="ECO:0000256" key="4">
    <source>
        <dbReference type="ARBA" id="ARBA00022692"/>
    </source>
</evidence>
<dbReference type="InterPro" id="IPR037272">
    <property type="entry name" value="SNS_sf"/>
</dbReference>
<proteinExistence type="inferred from homology"/>
<evidence type="ECO:0000256" key="12">
    <source>
        <dbReference type="ARBA" id="ARBA00023201"/>
    </source>
</evidence>
<evidence type="ECO:0000256" key="5">
    <source>
        <dbReference type="ARBA" id="ARBA00022847"/>
    </source>
</evidence>
<keyword evidence="5" id="KW-0769">Symport</keyword>
<evidence type="ECO:0000256" key="10">
    <source>
        <dbReference type="ARBA" id="ARBA00023136"/>
    </source>
</evidence>
<feature type="transmembrane region" description="Helical" evidence="16">
    <location>
        <begin position="196"/>
        <end position="214"/>
    </location>
</feature>
<gene>
    <name evidence="18" type="primary">LOC106466256</name>
</gene>
<feature type="compositionally biased region" description="Basic and acidic residues" evidence="15">
    <location>
        <begin position="7"/>
        <end position="21"/>
    </location>
</feature>
<comment type="function">
    <text evidence="13">Unusual broad substrate spectrum amino acid:sodium cotransporter that promotes absorption of the D isomers of essential amino acids. Neutral amino acids are the preferred substrates, especially methionine and phenylalanine.</text>
</comment>
<keyword evidence="7 16" id="KW-1133">Transmembrane helix</keyword>
<dbReference type="PROSITE" id="PS00754">
    <property type="entry name" value="NA_NEUROTRAN_SYMP_2"/>
    <property type="match status" value="1"/>
</dbReference>
<organism evidence="17 18">
    <name type="scientific">Limulus polyphemus</name>
    <name type="common">Atlantic horseshoe crab</name>
    <dbReference type="NCBI Taxonomy" id="6850"/>
    <lineage>
        <taxon>Eukaryota</taxon>
        <taxon>Metazoa</taxon>
        <taxon>Ecdysozoa</taxon>
        <taxon>Arthropoda</taxon>
        <taxon>Chelicerata</taxon>
        <taxon>Merostomata</taxon>
        <taxon>Xiphosura</taxon>
        <taxon>Limulidae</taxon>
        <taxon>Limulus</taxon>
    </lineage>
</organism>
<feature type="transmembrane region" description="Helical" evidence="16">
    <location>
        <begin position="59"/>
        <end position="79"/>
    </location>
</feature>
<evidence type="ECO:0000256" key="7">
    <source>
        <dbReference type="ARBA" id="ARBA00022989"/>
    </source>
</evidence>
<dbReference type="PANTHER" id="PTHR11616">
    <property type="entry name" value="SODIUM/CHLORIDE DEPENDENT TRANSPORTER"/>
    <property type="match status" value="1"/>
</dbReference>
<dbReference type="RefSeq" id="XP_022249935.1">
    <property type="nucleotide sequence ID" value="XM_022394227.1"/>
</dbReference>
<evidence type="ECO:0000256" key="6">
    <source>
        <dbReference type="ARBA" id="ARBA00022970"/>
    </source>
</evidence>
<feature type="transmembrane region" description="Helical" evidence="16">
    <location>
        <begin position="388"/>
        <end position="415"/>
    </location>
</feature>
<evidence type="ECO:0000256" key="14">
    <source>
        <dbReference type="ARBA" id="ARBA00040215"/>
    </source>
</evidence>
<comment type="subcellular location">
    <subcellularLocation>
        <location evidence="1">Membrane</location>
        <topology evidence="1">Multi-pass membrane protein</topology>
    </subcellularLocation>
</comment>
<dbReference type="PANTHER" id="PTHR11616:SF321">
    <property type="entry name" value="SODIUM-DEPENDENT NUTRIENT AMINO ACID TRANSPORTER 1-RELATED"/>
    <property type="match status" value="1"/>
</dbReference>
<keyword evidence="4 16" id="KW-0812">Transmembrane</keyword>
<evidence type="ECO:0000256" key="16">
    <source>
        <dbReference type="SAM" id="Phobius"/>
    </source>
</evidence>